<dbReference type="InterPro" id="IPR011992">
    <property type="entry name" value="EF-hand-dom_pair"/>
</dbReference>
<proteinExistence type="predicted"/>
<dbReference type="GO" id="GO:0005509">
    <property type="term" value="F:calcium ion binding"/>
    <property type="evidence" value="ECO:0007669"/>
    <property type="project" value="InterPro"/>
</dbReference>
<sequence length="78" mass="8990">RITVDELVQISVAIYALLGCNVSPAYDMKTCEEHANKVFERLDVHKNGYITYDQFMEICLKDETIIRSMQFLDTTGLQ</sequence>
<organism evidence="2">
    <name type="scientific">Oppiella nova</name>
    <dbReference type="NCBI Taxonomy" id="334625"/>
    <lineage>
        <taxon>Eukaryota</taxon>
        <taxon>Metazoa</taxon>
        <taxon>Ecdysozoa</taxon>
        <taxon>Arthropoda</taxon>
        <taxon>Chelicerata</taxon>
        <taxon>Arachnida</taxon>
        <taxon>Acari</taxon>
        <taxon>Acariformes</taxon>
        <taxon>Sarcoptiformes</taxon>
        <taxon>Oribatida</taxon>
        <taxon>Brachypylina</taxon>
        <taxon>Oppioidea</taxon>
        <taxon>Oppiidae</taxon>
        <taxon>Oppiella</taxon>
    </lineage>
</organism>
<evidence type="ECO:0000313" key="2">
    <source>
        <dbReference type="EMBL" id="CAD7655876.1"/>
    </source>
</evidence>
<dbReference type="Gene3D" id="1.10.238.10">
    <property type="entry name" value="EF-hand"/>
    <property type="match status" value="1"/>
</dbReference>
<feature type="domain" description="EF-hand" evidence="1">
    <location>
        <begin position="30"/>
        <end position="65"/>
    </location>
</feature>
<dbReference type="OrthoDB" id="191686at2759"/>
<dbReference type="Proteomes" id="UP000728032">
    <property type="component" value="Unassembled WGS sequence"/>
</dbReference>
<gene>
    <name evidence="2" type="ORF">ONB1V03_LOCUS12517</name>
</gene>
<name>A0A7R9M9L1_9ACAR</name>
<evidence type="ECO:0000259" key="1">
    <source>
        <dbReference type="PROSITE" id="PS50222"/>
    </source>
</evidence>
<dbReference type="InterPro" id="IPR002048">
    <property type="entry name" value="EF_hand_dom"/>
</dbReference>
<keyword evidence="3" id="KW-1185">Reference proteome</keyword>
<reference evidence="2" key="1">
    <citation type="submission" date="2020-11" db="EMBL/GenBank/DDBJ databases">
        <authorList>
            <person name="Tran Van P."/>
        </authorList>
    </citation>
    <scope>NUCLEOTIDE SEQUENCE</scope>
</reference>
<accession>A0A7R9M9L1</accession>
<dbReference type="SUPFAM" id="SSF47473">
    <property type="entry name" value="EF-hand"/>
    <property type="match status" value="1"/>
</dbReference>
<evidence type="ECO:0000313" key="3">
    <source>
        <dbReference type="Proteomes" id="UP000728032"/>
    </source>
</evidence>
<dbReference type="AlphaFoldDB" id="A0A7R9M9L1"/>
<dbReference type="EMBL" id="OC925030">
    <property type="protein sequence ID" value="CAD7655876.1"/>
    <property type="molecule type" value="Genomic_DNA"/>
</dbReference>
<dbReference type="EMBL" id="CAJPVJ010010205">
    <property type="protein sequence ID" value="CAG2173063.1"/>
    <property type="molecule type" value="Genomic_DNA"/>
</dbReference>
<feature type="non-terminal residue" evidence="2">
    <location>
        <position position="1"/>
    </location>
</feature>
<dbReference type="PROSITE" id="PS50222">
    <property type="entry name" value="EF_HAND_2"/>
    <property type="match status" value="1"/>
</dbReference>
<protein>
    <recommendedName>
        <fullName evidence="1">EF-hand domain-containing protein</fullName>
    </recommendedName>
</protein>